<dbReference type="PANTHER" id="PTHR47505:SF1">
    <property type="entry name" value="DNA UTILIZATION PROTEIN YHGH"/>
    <property type="match status" value="1"/>
</dbReference>
<reference evidence="3" key="1">
    <citation type="journal article" date="2021" name="Microb. Physiol.">
        <title>Proteogenomic Insights into the Physiology of Marine, Sulfate-Reducing, Filamentous Desulfonema limicola and Desulfonema magnum.</title>
        <authorList>
            <person name="Schnaars V."/>
            <person name="Wohlbrand L."/>
            <person name="Scheve S."/>
            <person name="Hinrichs C."/>
            <person name="Reinhardt R."/>
            <person name="Rabus R."/>
        </authorList>
    </citation>
    <scope>NUCLEOTIDE SEQUENCE</scope>
    <source>
        <strain evidence="3">4be13</strain>
    </source>
</reference>
<accession>A0A975BUJ6</accession>
<feature type="domain" description="Phosphoribosyltransferase" evidence="2">
    <location>
        <begin position="28"/>
        <end position="97"/>
    </location>
</feature>
<dbReference type="InterPro" id="IPR029057">
    <property type="entry name" value="PRTase-like"/>
</dbReference>
<evidence type="ECO:0000313" key="4">
    <source>
        <dbReference type="Proteomes" id="UP000663722"/>
    </source>
</evidence>
<organism evidence="3 4">
    <name type="scientific">Desulfonema magnum</name>
    <dbReference type="NCBI Taxonomy" id="45655"/>
    <lineage>
        <taxon>Bacteria</taxon>
        <taxon>Pseudomonadati</taxon>
        <taxon>Thermodesulfobacteriota</taxon>
        <taxon>Desulfobacteria</taxon>
        <taxon>Desulfobacterales</taxon>
        <taxon>Desulfococcaceae</taxon>
        <taxon>Desulfonema</taxon>
    </lineage>
</organism>
<dbReference type="GO" id="GO:0016757">
    <property type="term" value="F:glycosyltransferase activity"/>
    <property type="evidence" value="ECO:0007669"/>
    <property type="project" value="UniProtKB-KW"/>
</dbReference>
<keyword evidence="4" id="KW-1185">Reference proteome</keyword>
<evidence type="ECO:0000256" key="1">
    <source>
        <dbReference type="ARBA" id="ARBA00008007"/>
    </source>
</evidence>
<dbReference type="Pfam" id="PF00156">
    <property type="entry name" value="Pribosyltran"/>
    <property type="match status" value="1"/>
</dbReference>
<dbReference type="KEGG" id="dmm:dnm_076520"/>
<evidence type="ECO:0000313" key="3">
    <source>
        <dbReference type="EMBL" id="QTA91582.1"/>
    </source>
</evidence>
<dbReference type="PANTHER" id="PTHR47505">
    <property type="entry name" value="DNA UTILIZATION PROTEIN YHGH"/>
    <property type="match status" value="1"/>
</dbReference>
<gene>
    <name evidence="3" type="ORF">dnm_076520</name>
</gene>
<dbReference type="Gene3D" id="3.40.50.2020">
    <property type="match status" value="1"/>
</dbReference>
<comment type="similarity">
    <text evidence="1">Belongs to the ComF/GntX family.</text>
</comment>
<proteinExistence type="inferred from homology"/>
<keyword evidence="3" id="KW-0328">Glycosyltransferase</keyword>
<protein>
    <submittedName>
        <fullName evidence="3">Phosphoribosyltransferase domain-containing</fullName>
    </submittedName>
</protein>
<dbReference type="InterPro" id="IPR051910">
    <property type="entry name" value="ComF/GntX_DNA_util-trans"/>
</dbReference>
<evidence type="ECO:0000259" key="2">
    <source>
        <dbReference type="Pfam" id="PF00156"/>
    </source>
</evidence>
<dbReference type="AlphaFoldDB" id="A0A975BUJ6"/>
<dbReference type="SUPFAM" id="SSF53271">
    <property type="entry name" value="PRTase-like"/>
    <property type="match status" value="1"/>
</dbReference>
<name>A0A975BUJ6_9BACT</name>
<dbReference type="EMBL" id="CP061800">
    <property type="protein sequence ID" value="QTA91582.1"/>
    <property type="molecule type" value="Genomic_DNA"/>
</dbReference>
<dbReference type="InterPro" id="IPR000836">
    <property type="entry name" value="PRTase_dom"/>
</dbReference>
<dbReference type="Proteomes" id="UP000663722">
    <property type="component" value="Chromosome"/>
</dbReference>
<dbReference type="CDD" id="cd06223">
    <property type="entry name" value="PRTases_typeI"/>
    <property type="match status" value="1"/>
</dbReference>
<keyword evidence="3" id="KW-0808">Transferase</keyword>
<sequence>MFRRWPRMAEVLNADRPDIRIKREILVRTRSTESQVGMTQEERQANIRNVFRVRKPSEIRGKGILLADDVITTGSTANECARALLENGARHVDVLTLGQTQKRLDTNNER</sequence>